<evidence type="ECO:0000313" key="5">
    <source>
        <dbReference type="EMBL" id="GLX84724.1"/>
    </source>
</evidence>
<dbReference type="RefSeq" id="WP_284296338.1">
    <property type="nucleotide sequence ID" value="NZ_BSSV01000001.1"/>
</dbReference>
<comment type="similarity">
    <text evidence="1">Belongs to the bacterial solute-binding protein 5 family.</text>
</comment>
<dbReference type="InterPro" id="IPR039424">
    <property type="entry name" value="SBP_5"/>
</dbReference>
<evidence type="ECO:0000256" key="3">
    <source>
        <dbReference type="SAM" id="SignalP"/>
    </source>
</evidence>
<feature type="domain" description="Solute-binding protein family 5" evidence="4">
    <location>
        <begin position="84"/>
        <end position="460"/>
    </location>
</feature>
<dbReference type="Gene3D" id="3.40.190.10">
    <property type="entry name" value="Periplasmic binding protein-like II"/>
    <property type="match status" value="1"/>
</dbReference>
<feature type="signal peptide" evidence="3">
    <location>
        <begin position="1"/>
        <end position="19"/>
    </location>
</feature>
<evidence type="ECO:0000256" key="1">
    <source>
        <dbReference type="ARBA" id="ARBA00005695"/>
    </source>
</evidence>
<dbReference type="EMBL" id="BSSV01000001">
    <property type="protein sequence ID" value="GLX84724.1"/>
    <property type="molecule type" value="Genomic_DNA"/>
</dbReference>
<dbReference type="PANTHER" id="PTHR30290:SF38">
    <property type="entry name" value="D,D-DIPEPTIDE-BINDING PERIPLASMIC PROTEIN DDPA-RELATED"/>
    <property type="match status" value="1"/>
</dbReference>
<dbReference type="CDD" id="cd08493">
    <property type="entry name" value="PBP2_DppA_like"/>
    <property type="match status" value="1"/>
</dbReference>
<name>A0ABQ6HBC2_9GAMM</name>
<keyword evidence="6" id="KW-1185">Reference proteome</keyword>
<dbReference type="Pfam" id="PF00496">
    <property type="entry name" value="SBP_bac_5"/>
    <property type="match status" value="1"/>
</dbReference>
<proteinExistence type="inferred from homology"/>
<dbReference type="InterPro" id="IPR000914">
    <property type="entry name" value="SBP_5_dom"/>
</dbReference>
<comment type="caution">
    <text evidence="5">The sequence shown here is derived from an EMBL/GenBank/DDBJ whole genome shotgun (WGS) entry which is preliminary data.</text>
</comment>
<organism evidence="5 6">
    <name type="scientific">Thalassotalea loyana</name>
    <dbReference type="NCBI Taxonomy" id="280483"/>
    <lineage>
        <taxon>Bacteria</taxon>
        <taxon>Pseudomonadati</taxon>
        <taxon>Pseudomonadota</taxon>
        <taxon>Gammaproteobacteria</taxon>
        <taxon>Alteromonadales</taxon>
        <taxon>Colwelliaceae</taxon>
        <taxon>Thalassotalea</taxon>
    </lineage>
</organism>
<protein>
    <submittedName>
        <fullName evidence="5">ABC transporter substrate-binding protein</fullName>
    </submittedName>
</protein>
<evidence type="ECO:0000256" key="2">
    <source>
        <dbReference type="ARBA" id="ARBA00022729"/>
    </source>
</evidence>
<dbReference type="InterPro" id="IPR030678">
    <property type="entry name" value="Peptide/Ni-bd"/>
</dbReference>
<dbReference type="Proteomes" id="UP001157134">
    <property type="component" value="Unassembled WGS sequence"/>
</dbReference>
<sequence>MKKIRALFKFQYCLTGAIAATTLLLSGCNNDEDESLREKSIIYCSEGSPESFNPQTVTSGTTVDAVANQLYNRLIAFNSDDNSIIPSIAKSWHVTRDGKKVTFYLRKDIKFHQTGYFTPTRNLNADDVLFSFNRILDPNNIYYQAAAGTFPYFQNVNFAGLVNKIEKINEHTVRISLNYQDASFLAHMASTYAVILSKEYADQLSKTGDEKLIDQLPIGTGPYKFQEYRTGSIIRYYKHEDYWQKTNDAKQVVFDITTNNSGRLAKLLAGECDIVAYPIAHKKIEEFPDVTLESVTSLNVAYLGFNTAKPPFDNKLVRKAVAHAVNKKAIIDAVYFGRAEQAKSVLPQTSWAYDTSLTEHHYNPDLARALLIEAGYTEGLTIDVWAMPVQRAYNPDALTMAKLIQSDLQQIGIRVNIVSYEWVTFLRKLSRGEHQSVLLGWSADHPDPDNFFSPLLSCASAETGSNRAFWCNQDFDDILSDALLTTNPVQRKAFYRQAMAIVKEEIPLLPIAHSKRYQAKANYITGKSLDSFGGINLSRVHKNDSGDK</sequence>
<keyword evidence="2 3" id="KW-0732">Signal</keyword>
<dbReference type="Gene3D" id="3.90.76.10">
    <property type="entry name" value="Dipeptide-binding Protein, Domain 1"/>
    <property type="match status" value="1"/>
</dbReference>
<dbReference type="PROSITE" id="PS51257">
    <property type="entry name" value="PROKAR_LIPOPROTEIN"/>
    <property type="match status" value="1"/>
</dbReference>
<dbReference type="SUPFAM" id="SSF53850">
    <property type="entry name" value="Periplasmic binding protein-like II"/>
    <property type="match status" value="1"/>
</dbReference>
<evidence type="ECO:0000313" key="6">
    <source>
        <dbReference type="Proteomes" id="UP001157134"/>
    </source>
</evidence>
<gene>
    <name evidence="5" type="primary">sapA</name>
    <name evidence="5" type="ORF">tloyanaT_09760</name>
</gene>
<reference evidence="5 6" key="1">
    <citation type="submission" date="2023-03" db="EMBL/GenBank/DDBJ databases">
        <title>Thalassotalea loyana LMG 22536T draft genome sequence.</title>
        <authorList>
            <person name="Sawabe T."/>
        </authorList>
    </citation>
    <scope>NUCLEOTIDE SEQUENCE [LARGE SCALE GENOMIC DNA]</scope>
    <source>
        <strain evidence="5 6">LMG 22536</strain>
    </source>
</reference>
<dbReference type="PIRSF" id="PIRSF002741">
    <property type="entry name" value="MppA"/>
    <property type="match status" value="1"/>
</dbReference>
<evidence type="ECO:0000259" key="4">
    <source>
        <dbReference type="Pfam" id="PF00496"/>
    </source>
</evidence>
<dbReference type="Gene3D" id="3.10.105.10">
    <property type="entry name" value="Dipeptide-binding Protein, Domain 3"/>
    <property type="match status" value="1"/>
</dbReference>
<dbReference type="PANTHER" id="PTHR30290">
    <property type="entry name" value="PERIPLASMIC BINDING COMPONENT OF ABC TRANSPORTER"/>
    <property type="match status" value="1"/>
</dbReference>
<accession>A0ABQ6HBC2</accession>
<feature type="chain" id="PRO_5047401352" evidence="3">
    <location>
        <begin position="20"/>
        <end position="548"/>
    </location>
</feature>